<accession>A0A9X1XFQ9</accession>
<dbReference type="AlphaFoldDB" id="A0A9X1XFQ9"/>
<protein>
    <submittedName>
        <fullName evidence="1">Ectonucleotide pyrophosphatase/phosphodiesterase</fullName>
    </submittedName>
</protein>
<dbReference type="Gene3D" id="3.40.720.10">
    <property type="entry name" value="Alkaline Phosphatase, subunit A"/>
    <property type="match status" value="1"/>
</dbReference>
<organism evidence="1 2">
    <name type="scientific">Fictibacillus marinisediminis</name>
    <dbReference type="NCBI Taxonomy" id="2878389"/>
    <lineage>
        <taxon>Bacteria</taxon>
        <taxon>Bacillati</taxon>
        <taxon>Bacillota</taxon>
        <taxon>Bacilli</taxon>
        <taxon>Bacillales</taxon>
        <taxon>Fictibacillaceae</taxon>
        <taxon>Fictibacillus</taxon>
    </lineage>
</organism>
<dbReference type="InterPro" id="IPR002591">
    <property type="entry name" value="Phosphodiest/P_Trfase"/>
</dbReference>
<dbReference type="PANTHER" id="PTHR10151">
    <property type="entry name" value="ECTONUCLEOTIDE PYROPHOSPHATASE/PHOSPHODIESTERASE"/>
    <property type="match status" value="1"/>
</dbReference>
<dbReference type="Proteomes" id="UP001139011">
    <property type="component" value="Unassembled WGS sequence"/>
</dbReference>
<evidence type="ECO:0000313" key="2">
    <source>
        <dbReference type="Proteomes" id="UP001139011"/>
    </source>
</evidence>
<dbReference type="InterPro" id="IPR017850">
    <property type="entry name" value="Alkaline_phosphatase_core_sf"/>
</dbReference>
<comment type="caution">
    <text evidence="1">The sequence shown here is derived from an EMBL/GenBank/DDBJ whole genome shotgun (WGS) entry which is preliminary data.</text>
</comment>
<dbReference type="PANTHER" id="PTHR10151:SF120">
    <property type="entry name" value="BIS(5'-ADENOSYL)-TRIPHOSPHATASE"/>
    <property type="match status" value="1"/>
</dbReference>
<name>A0A9X1XFQ9_9BACL</name>
<dbReference type="SUPFAM" id="SSF53649">
    <property type="entry name" value="Alkaline phosphatase-like"/>
    <property type="match status" value="1"/>
</dbReference>
<reference evidence="1" key="1">
    <citation type="submission" date="2021-09" db="EMBL/GenBank/DDBJ databases">
        <title>Genome analysis of Fictibacillus sp. KIGAM418 isolated from marine sediment.</title>
        <authorList>
            <person name="Seo M.-J."/>
            <person name="Cho E.-S."/>
            <person name="Hwang C.Y."/>
        </authorList>
    </citation>
    <scope>NUCLEOTIDE SEQUENCE</scope>
    <source>
        <strain evidence="1">KIGAM418</strain>
    </source>
</reference>
<keyword evidence="2" id="KW-1185">Reference proteome</keyword>
<dbReference type="EMBL" id="JAIWJX010000002">
    <property type="protein sequence ID" value="MCK6258225.1"/>
    <property type="molecule type" value="Genomic_DNA"/>
</dbReference>
<dbReference type="Pfam" id="PF01663">
    <property type="entry name" value="Phosphodiest"/>
    <property type="match status" value="1"/>
</dbReference>
<dbReference type="RefSeq" id="WP_248253559.1">
    <property type="nucleotide sequence ID" value="NZ_JAIWJX010000002.1"/>
</dbReference>
<sequence length="435" mass="49078">MDRLTDHLIVISFDCLSSLDFPMLQELPHFAELLQNGSYCKNVESIYPSVTYPCHATIVTGNFPNRHGVVNNTYLQPGRPSPDWHWHRRHIKGTTLYDEAKKAGMTTGALLWPVTAKAEMDYNMPEIFANRPWHHQIPVSLFNGSVNYQLEMNRRFGHIRKGLSQPSLDDFVLESTVHTIQTRKPQLLLVHFTDLDTNRHYHGFSSDEAMDALRRHDARLGRIVKALKESGIYDQSTIVALGDHSALDESIAIQPNIYFKEQGLITVNNRGKVTNWKAYCHSCDGSAYIYIRDNNDHDTKQKVQQWLQELSQDESSGVEQVLTGEEAGARGADAHCDFMLEARRGYYFKEALNGGFLHRITAEDVKAKRYTWGSHGYSPEKENYCTFFAAAGKGIVPNQAIPSMRLVDEGPTFARLLGLHLGNTDGAAVEGLLTL</sequence>
<dbReference type="CDD" id="cd16018">
    <property type="entry name" value="Enpp"/>
    <property type="match status" value="1"/>
</dbReference>
<evidence type="ECO:0000313" key="1">
    <source>
        <dbReference type="EMBL" id="MCK6258225.1"/>
    </source>
</evidence>
<dbReference type="GO" id="GO:0016787">
    <property type="term" value="F:hydrolase activity"/>
    <property type="evidence" value="ECO:0007669"/>
    <property type="project" value="UniProtKB-ARBA"/>
</dbReference>
<gene>
    <name evidence="1" type="ORF">LCY76_16760</name>
</gene>
<proteinExistence type="predicted"/>